<name>A0A7T8ASQ8_9GAMM</name>
<sequence length="114" mass="13276">MNKKYENEDKIYVWRSDDALNRYQKEESSDIPYDDDEPYENQTEPNNPPPRKPLTQSLTGANRGFISNHSGSDYEGSENYEHDDNGDLMNYSGVYDSVINDLSEHEGYQEGYDY</sequence>
<dbReference type="Proteomes" id="UP000596079">
    <property type="component" value="Plasmid pXM9F202-2-186k"/>
</dbReference>
<organism evidence="2 3">
    <name type="scientific">Acinetobacter variabilis</name>
    <dbReference type="NCBI Taxonomy" id="70346"/>
    <lineage>
        <taxon>Bacteria</taxon>
        <taxon>Pseudomonadati</taxon>
        <taxon>Pseudomonadota</taxon>
        <taxon>Gammaproteobacteria</taxon>
        <taxon>Moraxellales</taxon>
        <taxon>Moraxellaceae</taxon>
        <taxon>Acinetobacter</taxon>
    </lineage>
</organism>
<geneLocation type="plasmid" evidence="2 3">
    <name>pXM9F202-2-186k</name>
</geneLocation>
<accession>A0A7T8ASQ8</accession>
<protein>
    <submittedName>
        <fullName evidence="2">Uncharacterized protein</fullName>
    </submittedName>
</protein>
<dbReference type="EMBL" id="CP060812">
    <property type="protein sequence ID" value="QQN89635.1"/>
    <property type="molecule type" value="Genomic_DNA"/>
</dbReference>
<evidence type="ECO:0000313" key="3">
    <source>
        <dbReference type="Proteomes" id="UP000596079"/>
    </source>
</evidence>
<evidence type="ECO:0000256" key="1">
    <source>
        <dbReference type="SAM" id="MobiDB-lite"/>
    </source>
</evidence>
<dbReference type="AlphaFoldDB" id="A0A7T8ASQ8"/>
<gene>
    <name evidence="2" type="ORF">IAQ69_15820</name>
</gene>
<feature type="compositionally biased region" description="Polar residues" evidence="1">
    <location>
        <begin position="54"/>
        <end position="71"/>
    </location>
</feature>
<proteinExistence type="predicted"/>
<reference evidence="2 3" key="1">
    <citation type="submission" date="2020-08" db="EMBL/GenBank/DDBJ databases">
        <title>Emergence of ISAba1-mediated novel tet(X) in Acinetobacter variabilis from a chicken farm.</title>
        <authorList>
            <person name="Peng K."/>
            <person name="Li R."/>
        </authorList>
    </citation>
    <scope>NUCLEOTIDE SEQUENCE [LARGE SCALE GENOMIC DNA]</scope>
    <source>
        <strain evidence="2 3">XM9F202-2</strain>
        <plasmid evidence="2 3">pXM9F202-2-186k</plasmid>
    </source>
</reference>
<keyword evidence="2" id="KW-0614">Plasmid</keyword>
<dbReference type="RefSeq" id="WP_004282115.1">
    <property type="nucleotide sequence ID" value="NZ_CP060812.1"/>
</dbReference>
<feature type="region of interest" description="Disordered" evidence="1">
    <location>
        <begin position="23"/>
        <end position="88"/>
    </location>
</feature>
<evidence type="ECO:0000313" key="2">
    <source>
        <dbReference type="EMBL" id="QQN89635.1"/>
    </source>
</evidence>